<evidence type="ECO:0000256" key="2">
    <source>
        <dbReference type="SAM" id="SignalP"/>
    </source>
</evidence>
<evidence type="ECO:0000313" key="4">
    <source>
        <dbReference type="Proteomes" id="UP001465755"/>
    </source>
</evidence>
<feature type="compositionally biased region" description="Pro residues" evidence="1">
    <location>
        <begin position="255"/>
        <end position="265"/>
    </location>
</feature>
<feature type="chain" id="PRO_5043373950" evidence="2">
    <location>
        <begin position="28"/>
        <end position="372"/>
    </location>
</feature>
<dbReference type="Proteomes" id="UP001465755">
    <property type="component" value="Unassembled WGS sequence"/>
</dbReference>
<accession>A0AAW1PAG6</accession>
<proteinExistence type="predicted"/>
<feature type="region of interest" description="Disordered" evidence="1">
    <location>
        <begin position="314"/>
        <end position="372"/>
    </location>
</feature>
<feature type="signal peptide" evidence="2">
    <location>
        <begin position="1"/>
        <end position="27"/>
    </location>
</feature>
<sequence>MHTTICPLVLDPLGLSLVVLEPGPTGGEDLAYTALPAIQTRIGVRADSKLRGQLTTGRRRFPLPKVLAALPDPPVDAGASSSRRYSRRLPPARILGKLSAQVLASISLYSAYREMELGDAHLSSPGMPDSWTDFFSAGQAEEPLIPAPFLLAQQQHPSRHQQQLVPQLMAPERVSHARESFSMQDLVQSDIMNRIQQAQRRSALLSFKELMQYQRAKKLQVLTTPHDISRAPVPTELITSDGETNRKRRRSQADSPPPSIFPSKPPTILRLATKQVDLEFPFHRPSLAPEPRKRRMPALAEMMTPLMPEMLPVRSSVSDTQAQASAAADQAEGHDPVAHDLVNKKLAGLVEGQAPVSPLKQPPSHPTPLQQR</sequence>
<protein>
    <submittedName>
        <fullName evidence="3">Uncharacterized protein</fullName>
    </submittedName>
</protein>
<keyword evidence="4" id="KW-1185">Reference proteome</keyword>
<feature type="compositionally biased region" description="Basic and acidic residues" evidence="1">
    <location>
        <begin position="331"/>
        <end position="343"/>
    </location>
</feature>
<feature type="region of interest" description="Disordered" evidence="1">
    <location>
        <begin position="232"/>
        <end position="266"/>
    </location>
</feature>
<reference evidence="3 4" key="1">
    <citation type="journal article" date="2024" name="Nat. Commun.">
        <title>Phylogenomics reveals the evolutionary origins of lichenization in chlorophyte algae.</title>
        <authorList>
            <person name="Puginier C."/>
            <person name="Libourel C."/>
            <person name="Otte J."/>
            <person name="Skaloud P."/>
            <person name="Haon M."/>
            <person name="Grisel S."/>
            <person name="Petersen M."/>
            <person name="Berrin J.G."/>
            <person name="Delaux P.M."/>
            <person name="Dal Grande F."/>
            <person name="Keller J."/>
        </authorList>
    </citation>
    <scope>NUCLEOTIDE SEQUENCE [LARGE SCALE GENOMIC DNA]</scope>
    <source>
        <strain evidence="3 4">SAG 2036</strain>
    </source>
</reference>
<evidence type="ECO:0000313" key="3">
    <source>
        <dbReference type="EMBL" id="KAK9806466.1"/>
    </source>
</evidence>
<feature type="compositionally biased region" description="Low complexity" evidence="1">
    <location>
        <begin position="314"/>
        <end position="330"/>
    </location>
</feature>
<organism evidence="3 4">
    <name type="scientific">Symbiochloris irregularis</name>
    <dbReference type="NCBI Taxonomy" id="706552"/>
    <lineage>
        <taxon>Eukaryota</taxon>
        <taxon>Viridiplantae</taxon>
        <taxon>Chlorophyta</taxon>
        <taxon>core chlorophytes</taxon>
        <taxon>Trebouxiophyceae</taxon>
        <taxon>Trebouxiales</taxon>
        <taxon>Trebouxiaceae</taxon>
        <taxon>Symbiochloris</taxon>
    </lineage>
</organism>
<dbReference type="AlphaFoldDB" id="A0AAW1PAG6"/>
<gene>
    <name evidence="3" type="ORF">WJX73_010634</name>
</gene>
<comment type="caution">
    <text evidence="3">The sequence shown here is derived from an EMBL/GenBank/DDBJ whole genome shotgun (WGS) entry which is preliminary data.</text>
</comment>
<name>A0AAW1PAG6_9CHLO</name>
<dbReference type="EMBL" id="JALJOQ010000038">
    <property type="protein sequence ID" value="KAK9806466.1"/>
    <property type="molecule type" value="Genomic_DNA"/>
</dbReference>
<evidence type="ECO:0000256" key="1">
    <source>
        <dbReference type="SAM" id="MobiDB-lite"/>
    </source>
</evidence>
<keyword evidence="2" id="KW-0732">Signal</keyword>